<keyword evidence="2 8" id="KW-1277">Toxin-antitoxin system</keyword>
<evidence type="ECO:0000256" key="2">
    <source>
        <dbReference type="ARBA" id="ARBA00022649"/>
    </source>
</evidence>
<dbReference type="HAMAP" id="MF_00265">
    <property type="entry name" value="VapC_Nob1"/>
    <property type="match status" value="1"/>
</dbReference>
<dbReference type="InterPro" id="IPR050556">
    <property type="entry name" value="Type_II_TA_system_RNase"/>
</dbReference>
<evidence type="ECO:0000256" key="8">
    <source>
        <dbReference type="HAMAP-Rule" id="MF_00265"/>
    </source>
</evidence>
<keyword evidence="5 8" id="KW-0378">Hydrolase</keyword>
<keyword evidence="4 8" id="KW-0479">Metal-binding</keyword>
<evidence type="ECO:0000313" key="10">
    <source>
        <dbReference type="EMBL" id="UUT35420.1"/>
    </source>
</evidence>
<keyword evidence="3 8" id="KW-0540">Nuclease</keyword>
<comment type="function">
    <text evidence="8">Toxic component of a toxin-antitoxin (TA) system. An RNase.</text>
</comment>
<keyword evidence="6 8" id="KW-0460">Magnesium</keyword>
<evidence type="ECO:0000256" key="6">
    <source>
        <dbReference type="ARBA" id="ARBA00022842"/>
    </source>
</evidence>
<dbReference type="EC" id="3.1.-.-" evidence="8"/>
<accession>A0ABY5NJS4</accession>
<name>A0ABY5NJS4_9MICO</name>
<organism evidence="10 11">
    <name type="scientific">Microbacterium elymi</name>
    <dbReference type="NCBI Taxonomy" id="2909587"/>
    <lineage>
        <taxon>Bacteria</taxon>
        <taxon>Bacillati</taxon>
        <taxon>Actinomycetota</taxon>
        <taxon>Actinomycetes</taxon>
        <taxon>Micrococcales</taxon>
        <taxon>Microbacteriaceae</taxon>
        <taxon>Microbacterium</taxon>
    </lineage>
</organism>
<feature type="binding site" evidence="8">
    <location>
        <position position="8"/>
    </location>
    <ligand>
        <name>Mg(2+)</name>
        <dbReference type="ChEBI" id="CHEBI:18420"/>
    </ligand>
</feature>
<comment type="cofactor">
    <cofactor evidence="1 8">
        <name>Mg(2+)</name>
        <dbReference type="ChEBI" id="CHEBI:18420"/>
    </cofactor>
</comment>
<evidence type="ECO:0000256" key="7">
    <source>
        <dbReference type="ARBA" id="ARBA00038093"/>
    </source>
</evidence>
<feature type="domain" description="PIN" evidence="9">
    <location>
        <begin position="5"/>
        <end position="128"/>
    </location>
</feature>
<keyword evidence="11" id="KW-1185">Reference proteome</keyword>
<evidence type="ECO:0000256" key="1">
    <source>
        <dbReference type="ARBA" id="ARBA00001946"/>
    </source>
</evidence>
<dbReference type="PANTHER" id="PTHR33653:SF1">
    <property type="entry name" value="RIBONUCLEASE VAPC2"/>
    <property type="match status" value="1"/>
</dbReference>
<comment type="similarity">
    <text evidence="7 8">Belongs to the PINc/VapC protein family.</text>
</comment>
<dbReference type="Gene3D" id="3.40.50.1010">
    <property type="entry name" value="5'-nuclease"/>
    <property type="match status" value="1"/>
</dbReference>
<evidence type="ECO:0000259" key="9">
    <source>
        <dbReference type="Pfam" id="PF01850"/>
    </source>
</evidence>
<evidence type="ECO:0000256" key="5">
    <source>
        <dbReference type="ARBA" id="ARBA00022801"/>
    </source>
</evidence>
<proteinExistence type="inferred from homology"/>
<evidence type="ECO:0000313" key="11">
    <source>
        <dbReference type="Proteomes" id="UP001054811"/>
    </source>
</evidence>
<reference evidence="10" key="1">
    <citation type="submission" date="2022-01" db="EMBL/GenBank/DDBJ databases">
        <title>Microbacterium eymi and Microbacterium rhizovicinus sp. nov., isolated from the rhizospheric soil of Elymus tsukushiensis, a plant native to the Dokdo Islands, Republic of Korea.</title>
        <authorList>
            <person name="Hwang Y.J."/>
        </authorList>
    </citation>
    <scope>NUCLEOTIDE SEQUENCE</scope>
    <source>
        <strain evidence="10">KUDC0405</strain>
    </source>
</reference>
<dbReference type="Pfam" id="PF01850">
    <property type="entry name" value="PIN"/>
    <property type="match status" value="1"/>
</dbReference>
<feature type="binding site" evidence="8">
    <location>
        <position position="104"/>
    </location>
    <ligand>
        <name>Mg(2+)</name>
        <dbReference type="ChEBI" id="CHEBI:18420"/>
    </ligand>
</feature>
<dbReference type="CDD" id="cd09871">
    <property type="entry name" value="PIN_MtVapC28-VapC30-like"/>
    <property type="match status" value="1"/>
</dbReference>
<evidence type="ECO:0000256" key="3">
    <source>
        <dbReference type="ARBA" id="ARBA00022722"/>
    </source>
</evidence>
<dbReference type="SUPFAM" id="SSF88723">
    <property type="entry name" value="PIN domain-like"/>
    <property type="match status" value="1"/>
</dbReference>
<dbReference type="Proteomes" id="UP001054811">
    <property type="component" value="Chromosome"/>
</dbReference>
<sequence length="135" mass="14320">MTERIAVDTSAIVAVVFGEEDAGLYADALASHAGGLMLSEVTRFELGVVVESKQGAPGVLRLSALFDDLDVEWATVDASITGGALAAWREFGKGRHPARLNLGDCFSYALAMQLDAPLLYKGDDFALTDVRSALE</sequence>
<dbReference type="InterPro" id="IPR002716">
    <property type="entry name" value="PIN_dom"/>
</dbReference>
<dbReference type="InterPro" id="IPR029060">
    <property type="entry name" value="PIN-like_dom_sf"/>
</dbReference>
<dbReference type="RefSeq" id="WP_259612015.1">
    <property type="nucleotide sequence ID" value="NZ_CP091139.2"/>
</dbReference>
<evidence type="ECO:0000256" key="4">
    <source>
        <dbReference type="ARBA" id="ARBA00022723"/>
    </source>
</evidence>
<protein>
    <recommendedName>
        <fullName evidence="8">Ribonuclease VapC</fullName>
        <shortName evidence="8">RNase VapC</shortName>
        <ecNumber evidence="8">3.1.-.-</ecNumber>
    </recommendedName>
    <alternativeName>
        <fullName evidence="8">Toxin VapC</fullName>
    </alternativeName>
</protein>
<keyword evidence="8" id="KW-0800">Toxin</keyword>
<dbReference type="InterPro" id="IPR022907">
    <property type="entry name" value="VapC_family"/>
</dbReference>
<dbReference type="PANTHER" id="PTHR33653">
    <property type="entry name" value="RIBONUCLEASE VAPC2"/>
    <property type="match status" value="1"/>
</dbReference>
<dbReference type="EMBL" id="CP091139">
    <property type="protein sequence ID" value="UUT35420.1"/>
    <property type="molecule type" value="Genomic_DNA"/>
</dbReference>
<gene>
    <name evidence="8" type="primary">vapC</name>
    <name evidence="10" type="ORF">L2X98_18620</name>
</gene>